<gene>
    <name evidence="2" type="ORF">LPB19_10330</name>
</gene>
<evidence type="ECO:0000313" key="3">
    <source>
        <dbReference type="Proteomes" id="UP000663555"/>
    </source>
</evidence>
<proteinExistence type="predicted"/>
<dbReference type="Proteomes" id="UP000663555">
    <property type="component" value="Chromosome"/>
</dbReference>
<feature type="chain" id="PRO_5046562845" description="Phosphodiesterase" evidence="1">
    <location>
        <begin position="28"/>
        <end position="100"/>
    </location>
</feature>
<evidence type="ECO:0008006" key="4">
    <source>
        <dbReference type="Google" id="ProtNLM"/>
    </source>
</evidence>
<evidence type="ECO:0000256" key="1">
    <source>
        <dbReference type="SAM" id="SignalP"/>
    </source>
</evidence>
<dbReference type="EMBL" id="CP071247">
    <property type="protein sequence ID" value="QSP93611.1"/>
    <property type="molecule type" value="Genomic_DNA"/>
</dbReference>
<protein>
    <recommendedName>
        <fullName evidence="4">Phosphodiesterase</fullName>
    </recommendedName>
</protein>
<feature type="signal peptide" evidence="1">
    <location>
        <begin position="1"/>
        <end position="27"/>
    </location>
</feature>
<name>A0ABX7MR79_9GAMM</name>
<reference evidence="2 3" key="1">
    <citation type="submission" date="2021-03" db="EMBL/GenBank/DDBJ databases">
        <title>Genome sequencing of Marinobacter sp. LPB0319.</title>
        <authorList>
            <person name="Kim J."/>
        </authorList>
    </citation>
    <scope>NUCLEOTIDE SEQUENCE [LARGE SCALE GENOMIC DNA]</scope>
    <source>
        <strain evidence="2 3">LPB0319</strain>
    </source>
</reference>
<evidence type="ECO:0000313" key="2">
    <source>
        <dbReference type="EMBL" id="QSP93611.1"/>
    </source>
</evidence>
<keyword evidence="3" id="KW-1185">Reference proteome</keyword>
<organism evidence="2 3">
    <name type="scientific">Marinobacter salinisoli</name>
    <dbReference type="NCBI Taxonomy" id="2769486"/>
    <lineage>
        <taxon>Bacteria</taxon>
        <taxon>Pseudomonadati</taxon>
        <taxon>Pseudomonadota</taxon>
        <taxon>Gammaproteobacteria</taxon>
        <taxon>Pseudomonadales</taxon>
        <taxon>Marinobacteraceae</taxon>
        <taxon>Marinobacter</taxon>
    </lineage>
</organism>
<keyword evidence="1" id="KW-0732">Signal</keyword>
<accession>A0ABX7MR79</accession>
<sequence length="100" mass="10705">MKKNKILLSSLALAAALTLAPAGSAVAEQVTVPVGTQADRSGISTPSTGMTQASVRAQWGSPLQIQGPVGEPPISQWHYQNFVVYFEHDRVLHSVLKPNR</sequence>
<dbReference type="RefSeq" id="WP_206642833.1">
    <property type="nucleotide sequence ID" value="NZ_CP071247.1"/>
</dbReference>